<dbReference type="EMBL" id="JAJVDC020000122">
    <property type="protein sequence ID" value="KAL1623292.1"/>
    <property type="molecule type" value="Genomic_DNA"/>
</dbReference>
<dbReference type="Proteomes" id="UP001521116">
    <property type="component" value="Unassembled WGS sequence"/>
</dbReference>
<sequence>MQPSTEFTRSLIITVTISPQHDIQTTVASDPTTSNKPTNKPLNLSNHNQTPIKMQFLTLLTAFATAAAASPLYTPAATPIPTPGAGGNTTLCGKHQYTPSAYICHDNAVLCPIQNGYALSACGQQCYDARIYSCASGSLQLANNGTGLFPPAGAVPTGGATPVPTPVAGGY</sequence>
<feature type="domain" description="Endo-1,3(4)-beta-glucanase 1 carbohydrate binding" evidence="2">
    <location>
        <begin position="92"/>
        <end position="139"/>
    </location>
</feature>
<evidence type="ECO:0000256" key="1">
    <source>
        <dbReference type="SAM" id="MobiDB-lite"/>
    </source>
</evidence>
<dbReference type="InterPro" id="IPR018909">
    <property type="entry name" value="Eng1_septum"/>
</dbReference>
<evidence type="ECO:0000259" key="2">
    <source>
        <dbReference type="Pfam" id="PF10645"/>
    </source>
</evidence>
<gene>
    <name evidence="3" type="ORF">SLS56_008344</name>
</gene>
<protein>
    <recommendedName>
        <fullName evidence="2">Endo-1,3(4)-beta-glucanase 1 carbohydrate binding domain-containing protein</fullName>
    </recommendedName>
</protein>
<keyword evidence="4" id="KW-1185">Reference proteome</keyword>
<comment type="caution">
    <text evidence="3">The sequence shown here is derived from an EMBL/GenBank/DDBJ whole genome shotgun (WGS) entry which is preliminary data.</text>
</comment>
<evidence type="ECO:0000313" key="4">
    <source>
        <dbReference type="Proteomes" id="UP001521116"/>
    </source>
</evidence>
<reference evidence="3 4" key="1">
    <citation type="submission" date="2024-02" db="EMBL/GenBank/DDBJ databases">
        <title>De novo assembly and annotation of 12 fungi associated with fruit tree decline syndrome in Ontario, Canada.</title>
        <authorList>
            <person name="Sulman M."/>
            <person name="Ellouze W."/>
            <person name="Ilyukhin E."/>
        </authorList>
    </citation>
    <scope>NUCLEOTIDE SEQUENCE [LARGE SCALE GENOMIC DNA]</scope>
    <source>
        <strain evidence="3 4">M1-105</strain>
    </source>
</reference>
<evidence type="ECO:0000313" key="3">
    <source>
        <dbReference type="EMBL" id="KAL1623292.1"/>
    </source>
</evidence>
<accession>A0ABR3SKB4</accession>
<proteinExistence type="predicted"/>
<feature type="region of interest" description="Disordered" evidence="1">
    <location>
        <begin position="23"/>
        <end position="47"/>
    </location>
</feature>
<dbReference type="Pfam" id="PF10645">
    <property type="entry name" value="Carb_bind"/>
    <property type="match status" value="1"/>
</dbReference>
<organism evidence="3 4">
    <name type="scientific">Neofusicoccum ribis</name>
    <dbReference type="NCBI Taxonomy" id="45134"/>
    <lineage>
        <taxon>Eukaryota</taxon>
        <taxon>Fungi</taxon>
        <taxon>Dikarya</taxon>
        <taxon>Ascomycota</taxon>
        <taxon>Pezizomycotina</taxon>
        <taxon>Dothideomycetes</taxon>
        <taxon>Dothideomycetes incertae sedis</taxon>
        <taxon>Botryosphaeriales</taxon>
        <taxon>Botryosphaeriaceae</taxon>
        <taxon>Neofusicoccum</taxon>
    </lineage>
</organism>
<name>A0ABR3SKB4_9PEZI</name>